<feature type="transmembrane region" description="Helical" evidence="1">
    <location>
        <begin position="294"/>
        <end position="313"/>
    </location>
</feature>
<feature type="transmembrane region" description="Helical" evidence="1">
    <location>
        <begin position="193"/>
        <end position="210"/>
    </location>
</feature>
<keyword evidence="1" id="KW-0472">Membrane</keyword>
<reference evidence="3 4" key="1">
    <citation type="journal article" date="2019" name="Environ. Microbiol.">
        <title>Species interactions and distinct microbial communities in high Arctic permafrost affected cryosols are associated with the CH4 and CO2 gas fluxes.</title>
        <authorList>
            <person name="Altshuler I."/>
            <person name="Hamel J."/>
            <person name="Turney S."/>
            <person name="Magnuson E."/>
            <person name="Levesque R."/>
            <person name="Greer C."/>
            <person name="Whyte L.G."/>
        </authorList>
    </citation>
    <scope>NUCLEOTIDE SEQUENCE [LARGE SCALE GENOMIC DNA]</scope>
    <source>
        <strain evidence="3 4">S06.C</strain>
    </source>
</reference>
<keyword evidence="1" id="KW-1133">Transmembrane helix</keyword>
<evidence type="ECO:0000259" key="2">
    <source>
        <dbReference type="SMART" id="SM00014"/>
    </source>
</evidence>
<feature type="transmembrane region" description="Helical" evidence="1">
    <location>
        <begin position="149"/>
        <end position="166"/>
    </location>
</feature>
<dbReference type="EMBL" id="RCZI01000003">
    <property type="protein sequence ID" value="TPG27997.1"/>
    <property type="molecule type" value="Genomic_DNA"/>
</dbReference>
<name>A0A502DRN8_9BURK</name>
<feature type="transmembrane region" description="Helical" evidence="1">
    <location>
        <begin position="55"/>
        <end position="77"/>
    </location>
</feature>
<protein>
    <submittedName>
        <fullName evidence="3">Phosphatase PAP2 family protein</fullName>
    </submittedName>
</protein>
<dbReference type="Proteomes" id="UP000319212">
    <property type="component" value="Unassembled WGS sequence"/>
</dbReference>
<feature type="transmembrane region" description="Helical" evidence="1">
    <location>
        <begin position="123"/>
        <end position="143"/>
    </location>
</feature>
<evidence type="ECO:0000313" key="4">
    <source>
        <dbReference type="Proteomes" id="UP000319212"/>
    </source>
</evidence>
<dbReference type="PANTHER" id="PTHR14969">
    <property type="entry name" value="SPHINGOSINE-1-PHOSPHATE PHOSPHOHYDROLASE"/>
    <property type="match status" value="1"/>
</dbReference>
<keyword evidence="1" id="KW-0812">Transmembrane</keyword>
<dbReference type="SUPFAM" id="SSF48317">
    <property type="entry name" value="Acid phosphatase/Vanadium-dependent haloperoxidase"/>
    <property type="match status" value="1"/>
</dbReference>
<dbReference type="OrthoDB" id="9801622at2"/>
<dbReference type="PANTHER" id="PTHR14969:SF13">
    <property type="entry name" value="AT30094P"/>
    <property type="match status" value="1"/>
</dbReference>
<sequence>MNALNATLFGIFGGGFNPNPAVLSVALALAVATTWACAALLFAAAWIKPEVRMRVLLVLVVAGLASLLSRELAAALAMPRPFMVGLSPPHLEHGMRAGLPSTHAAVMFTVAFMLVFDRRLRAVGMAVLAMAATTGWARVYVGVHFPLDIVAGALLGLCIAVAARAAEAGLRPLLSSVRPQYAWMTGVLSSQRFGPWLVVAFALAAMWVGLNTPSMIRPAFLQEGGPVENSTIFLYLVSALCVLTLRPPAWSKRDVAAVCIVLLAFAAREADLHIALFGISILKARFYNSIGTPWQIAGALAVLAPIVLSLLWLALRSQRVWRAALSRRRWRAPARTVMAFMLAIVLAKSLDRMPEILHDTGLLREMPTALRYVLLSLEEILELSLPVLATVALLQLRLGRYPTWLRRPRHGLLKQRLAIAR</sequence>
<evidence type="ECO:0000256" key="1">
    <source>
        <dbReference type="SAM" id="Phobius"/>
    </source>
</evidence>
<feature type="domain" description="Phosphatidic acid phosphatase type 2/haloperoxidase" evidence="2">
    <location>
        <begin position="55"/>
        <end position="164"/>
    </location>
</feature>
<organism evidence="3 4">
    <name type="scientific">Variovorax guangxiensis</name>
    <dbReference type="NCBI Taxonomy" id="1775474"/>
    <lineage>
        <taxon>Bacteria</taxon>
        <taxon>Pseudomonadati</taxon>
        <taxon>Pseudomonadota</taxon>
        <taxon>Betaproteobacteria</taxon>
        <taxon>Burkholderiales</taxon>
        <taxon>Comamonadaceae</taxon>
        <taxon>Variovorax</taxon>
    </lineage>
</organism>
<proteinExistence type="predicted"/>
<feature type="transmembrane region" description="Helical" evidence="1">
    <location>
        <begin position="255"/>
        <end position="282"/>
    </location>
</feature>
<dbReference type="SMART" id="SM00014">
    <property type="entry name" value="acidPPc"/>
    <property type="match status" value="1"/>
</dbReference>
<comment type="caution">
    <text evidence="3">The sequence shown here is derived from an EMBL/GenBank/DDBJ whole genome shotgun (WGS) entry which is preliminary data.</text>
</comment>
<dbReference type="AlphaFoldDB" id="A0A502DRN8"/>
<gene>
    <name evidence="3" type="ORF">EAH82_14405</name>
</gene>
<dbReference type="InterPro" id="IPR036938">
    <property type="entry name" value="PAP2/HPO_sf"/>
</dbReference>
<feature type="transmembrane region" description="Helical" evidence="1">
    <location>
        <begin position="97"/>
        <end position="116"/>
    </location>
</feature>
<feature type="transmembrane region" description="Helical" evidence="1">
    <location>
        <begin position="20"/>
        <end position="43"/>
    </location>
</feature>
<feature type="transmembrane region" description="Helical" evidence="1">
    <location>
        <begin position="230"/>
        <end position="248"/>
    </location>
</feature>
<dbReference type="InterPro" id="IPR000326">
    <property type="entry name" value="PAP2/HPO"/>
</dbReference>
<evidence type="ECO:0000313" key="3">
    <source>
        <dbReference type="EMBL" id="TPG27997.1"/>
    </source>
</evidence>
<dbReference type="Pfam" id="PF01569">
    <property type="entry name" value="PAP2"/>
    <property type="match status" value="1"/>
</dbReference>
<accession>A0A502DRN8</accession>
<dbReference type="Gene3D" id="1.20.144.10">
    <property type="entry name" value="Phosphatidic acid phosphatase type 2/haloperoxidase"/>
    <property type="match status" value="1"/>
</dbReference>
<dbReference type="RefSeq" id="WP_140842988.1">
    <property type="nucleotide sequence ID" value="NZ_RCZI01000003.1"/>
</dbReference>